<evidence type="ECO:0000313" key="2">
    <source>
        <dbReference type="Proteomes" id="UP000654471"/>
    </source>
</evidence>
<name>A0ABQ2ULJ7_9ACTN</name>
<dbReference type="EMBL" id="BMRP01000001">
    <property type="protein sequence ID" value="GGU43073.1"/>
    <property type="molecule type" value="Genomic_DNA"/>
</dbReference>
<accession>A0ABQ2ULJ7</accession>
<organism evidence="1 2">
    <name type="scientific">Streptomyces albospinus</name>
    <dbReference type="NCBI Taxonomy" id="285515"/>
    <lineage>
        <taxon>Bacteria</taxon>
        <taxon>Bacillati</taxon>
        <taxon>Actinomycetota</taxon>
        <taxon>Actinomycetes</taxon>
        <taxon>Kitasatosporales</taxon>
        <taxon>Streptomycetaceae</taxon>
        <taxon>Streptomyces</taxon>
    </lineage>
</organism>
<sequence length="161" mass="17113">MLTARPLTPAAGPGPGLLAALGAWTWLGVDPADTDLAHLLLAHPPGRTEHDTAAAIEARMRRRSASLGGLAEPQDPVPDLGERLLIVDTSTVLLRFHGSRFGTRLPVRSGWTRHVRDHRQALIVIGSDPLPRSADLPRVDAYLDAGLASGRLLFGLAHPAA</sequence>
<protein>
    <submittedName>
        <fullName evidence="1">Uncharacterized protein</fullName>
    </submittedName>
</protein>
<dbReference type="Proteomes" id="UP000654471">
    <property type="component" value="Unassembled WGS sequence"/>
</dbReference>
<dbReference type="RefSeq" id="WP_189295467.1">
    <property type="nucleotide sequence ID" value="NZ_BMRP01000001.1"/>
</dbReference>
<reference evidence="2" key="1">
    <citation type="journal article" date="2019" name="Int. J. Syst. Evol. Microbiol.">
        <title>The Global Catalogue of Microorganisms (GCM) 10K type strain sequencing project: providing services to taxonomists for standard genome sequencing and annotation.</title>
        <authorList>
            <consortium name="The Broad Institute Genomics Platform"/>
            <consortium name="The Broad Institute Genome Sequencing Center for Infectious Disease"/>
            <person name="Wu L."/>
            <person name="Ma J."/>
        </authorList>
    </citation>
    <scope>NUCLEOTIDE SEQUENCE [LARGE SCALE GENOMIC DNA]</scope>
    <source>
        <strain evidence="2">JCM 3399</strain>
    </source>
</reference>
<evidence type="ECO:0000313" key="1">
    <source>
        <dbReference type="EMBL" id="GGU43073.1"/>
    </source>
</evidence>
<comment type="caution">
    <text evidence="1">The sequence shown here is derived from an EMBL/GenBank/DDBJ whole genome shotgun (WGS) entry which is preliminary data.</text>
</comment>
<proteinExistence type="predicted"/>
<keyword evidence="2" id="KW-1185">Reference proteome</keyword>
<gene>
    <name evidence="1" type="ORF">GCM10010211_02980</name>
</gene>